<reference evidence="2 3" key="1">
    <citation type="journal article" date="2018" name="Nat. Ecol. Evol.">
        <title>Pezizomycetes genomes reveal the molecular basis of ectomycorrhizal truffle lifestyle.</title>
        <authorList>
            <person name="Murat C."/>
            <person name="Payen T."/>
            <person name="Noel B."/>
            <person name="Kuo A."/>
            <person name="Morin E."/>
            <person name="Chen J."/>
            <person name="Kohler A."/>
            <person name="Krizsan K."/>
            <person name="Balestrini R."/>
            <person name="Da Silva C."/>
            <person name="Montanini B."/>
            <person name="Hainaut M."/>
            <person name="Levati E."/>
            <person name="Barry K.W."/>
            <person name="Belfiori B."/>
            <person name="Cichocki N."/>
            <person name="Clum A."/>
            <person name="Dockter R.B."/>
            <person name="Fauchery L."/>
            <person name="Guy J."/>
            <person name="Iotti M."/>
            <person name="Le Tacon F."/>
            <person name="Lindquist E.A."/>
            <person name="Lipzen A."/>
            <person name="Malagnac F."/>
            <person name="Mello A."/>
            <person name="Molinier V."/>
            <person name="Miyauchi S."/>
            <person name="Poulain J."/>
            <person name="Riccioni C."/>
            <person name="Rubini A."/>
            <person name="Sitrit Y."/>
            <person name="Splivallo R."/>
            <person name="Traeger S."/>
            <person name="Wang M."/>
            <person name="Zifcakova L."/>
            <person name="Wipf D."/>
            <person name="Zambonelli A."/>
            <person name="Paolocci F."/>
            <person name="Nowrousian M."/>
            <person name="Ottonello S."/>
            <person name="Baldrian P."/>
            <person name="Spatafora J.W."/>
            <person name="Henrissat B."/>
            <person name="Nagy L.G."/>
            <person name="Aury J.M."/>
            <person name="Wincker P."/>
            <person name="Grigoriev I.V."/>
            <person name="Bonfante P."/>
            <person name="Martin F.M."/>
        </authorList>
    </citation>
    <scope>NUCLEOTIDE SEQUENCE [LARGE SCALE GENOMIC DNA]</scope>
    <source>
        <strain evidence="2 3">RN42</strain>
    </source>
</reference>
<dbReference type="Gene3D" id="3.40.50.1820">
    <property type="entry name" value="alpha/beta hydrolase"/>
    <property type="match status" value="1"/>
</dbReference>
<dbReference type="PANTHER" id="PTHR11559">
    <property type="entry name" value="CARBOXYLESTERASE"/>
    <property type="match status" value="1"/>
</dbReference>
<gene>
    <name evidence="2" type="ORF">BJ508DRAFT_317276</name>
</gene>
<dbReference type="OrthoDB" id="408631at2759"/>
<dbReference type="EMBL" id="ML119653">
    <property type="protein sequence ID" value="RPA85591.1"/>
    <property type="molecule type" value="Genomic_DNA"/>
</dbReference>
<evidence type="ECO:0000313" key="3">
    <source>
        <dbReference type="Proteomes" id="UP000275078"/>
    </source>
</evidence>
<dbReference type="Pfam" id="PF00135">
    <property type="entry name" value="COesterase"/>
    <property type="match status" value="1"/>
</dbReference>
<protein>
    <submittedName>
        <fullName evidence="2">Alpha/beta-hydrolase</fullName>
    </submittedName>
</protein>
<dbReference type="Proteomes" id="UP000275078">
    <property type="component" value="Unassembled WGS sequence"/>
</dbReference>
<evidence type="ECO:0000259" key="1">
    <source>
        <dbReference type="Pfam" id="PF00135"/>
    </source>
</evidence>
<feature type="domain" description="Carboxylesterase type B" evidence="1">
    <location>
        <begin position="23"/>
        <end position="517"/>
    </location>
</feature>
<dbReference type="InterPro" id="IPR002018">
    <property type="entry name" value="CarbesteraseB"/>
</dbReference>
<evidence type="ECO:0000313" key="2">
    <source>
        <dbReference type="EMBL" id="RPA85591.1"/>
    </source>
</evidence>
<accession>A0A3N4IN15</accession>
<dbReference type="AlphaFoldDB" id="A0A3N4IN15"/>
<proteinExistence type="predicted"/>
<name>A0A3N4IN15_ASCIM</name>
<dbReference type="InterPro" id="IPR029058">
    <property type="entry name" value="AB_hydrolase_fold"/>
</dbReference>
<dbReference type="STRING" id="1160509.A0A3N4IN15"/>
<keyword evidence="2" id="KW-0378">Hydrolase</keyword>
<dbReference type="SUPFAM" id="SSF53474">
    <property type="entry name" value="alpha/beta-Hydrolases"/>
    <property type="match status" value="1"/>
</dbReference>
<sequence length="527" mass="58389">MGKDGMPVLNLPYASYKARYYDRSDDYYHFTNIRFAAPPTGALRWKRPQPPLKQEGIQDGTVGYQCYQALPKTFSIGLPFLEALEPSSEDCLFLDIRVPGKAVRGEVKNLPVLFWIFGGGYAMGSKSFFLYDGHPFLNIAKNNIIWVAPNYRLGAFGWLNGPIPQAEGVANLGIHDQRAALQWVQNYIGLLNGDKTQVTAMGESAGAGSIMHHLVAEGGTVDPLFKRAIMQSPAFEPLYSRSRLHTQYEAFASLAGCGGKGLDCLRSKPVEVLQAANIGVVEPSQYGTFGFGPGVDHSYIRDLPAAELAAGKYWKDVEIITGHTSNEGYLFSNPTFTTNKHVEDYIAFNFQNTTAAVRQTITGQLYPAPGLFKPYSSQFERTAQMVGEFVCTCNVRALVEAYANKAYAYVFSAPPGIHGLDLVFTFWRTDLNIGQFQLDFNIPILSNGNLATLWQSYLVSFARSGDPNKHRQLLSLPLGKTWSKATAGAQVNALDLNFDRVNMQADEDTPRDRCNFWNGKSWRASQD</sequence>
<keyword evidence="3" id="KW-1185">Reference proteome</keyword>
<dbReference type="GO" id="GO:0016787">
    <property type="term" value="F:hydrolase activity"/>
    <property type="evidence" value="ECO:0007669"/>
    <property type="project" value="UniProtKB-KW"/>
</dbReference>
<dbReference type="InterPro" id="IPR050309">
    <property type="entry name" value="Type-B_Carboxylest/Lipase"/>
</dbReference>
<organism evidence="2 3">
    <name type="scientific">Ascobolus immersus RN42</name>
    <dbReference type="NCBI Taxonomy" id="1160509"/>
    <lineage>
        <taxon>Eukaryota</taxon>
        <taxon>Fungi</taxon>
        <taxon>Dikarya</taxon>
        <taxon>Ascomycota</taxon>
        <taxon>Pezizomycotina</taxon>
        <taxon>Pezizomycetes</taxon>
        <taxon>Pezizales</taxon>
        <taxon>Ascobolaceae</taxon>
        <taxon>Ascobolus</taxon>
    </lineage>
</organism>